<name>A0A2M8D9E2_9BACT</name>
<evidence type="ECO:0000313" key="2">
    <source>
        <dbReference type="Proteomes" id="UP000229236"/>
    </source>
</evidence>
<reference evidence="2" key="1">
    <citation type="submission" date="2017-09" db="EMBL/GenBank/DDBJ databases">
        <title>Depth-based differentiation of microbial function through sediment-hosted aquifers and enrichment of novel symbionts in the deep terrestrial subsurface.</title>
        <authorList>
            <person name="Probst A.J."/>
            <person name="Ladd B."/>
            <person name="Jarett J.K."/>
            <person name="Geller-Mcgrath D.E."/>
            <person name="Sieber C.M.K."/>
            <person name="Emerson J.B."/>
            <person name="Anantharaman K."/>
            <person name="Thomas B.C."/>
            <person name="Malmstrom R."/>
            <person name="Stieglmeier M."/>
            <person name="Klingl A."/>
            <person name="Woyke T."/>
            <person name="Ryan C.M."/>
            <person name="Banfield J.F."/>
        </authorList>
    </citation>
    <scope>NUCLEOTIDE SEQUENCE [LARGE SCALE GENOMIC DNA]</scope>
</reference>
<dbReference type="AlphaFoldDB" id="A0A2M8D9E2"/>
<gene>
    <name evidence="1" type="ORF">CO088_00690</name>
</gene>
<accession>A0A2M8D9E2</accession>
<organism evidence="1 2">
    <name type="scientific">Candidatus Yonathbacteria bacterium CG_4_9_14_0_8_um_filter_46_47</name>
    <dbReference type="NCBI Taxonomy" id="1975106"/>
    <lineage>
        <taxon>Bacteria</taxon>
        <taxon>Candidatus Yonathiibacteriota</taxon>
    </lineage>
</organism>
<protein>
    <submittedName>
        <fullName evidence="1">Uncharacterized protein</fullName>
    </submittedName>
</protein>
<sequence>MIIVSSFCFFLLPKKIITMIAATNTTTMTDRNVAAMPYLALSASQRTVYSAVGFSSVYEVS</sequence>
<dbReference type="EMBL" id="PFTM01000018">
    <property type="protein sequence ID" value="PJB83780.1"/>
    <property type="molecule type" value="Genomic_DNA"/>
</dbReference>
<proteinExistence type="predicted"/>
<evidence type="ECO:0000313" key="1">
    <source>
        <dbReference type="EMBL" id="PJB83780.1"/>
    </source>
</evidence>
<dbReference type="Proteomes" id="UP000229236">
    <property type="component" value="Unassembled WGS sequence"/>
</dbReference>
<comment type="caution">
    <text evidence="1">The sequence shown here is derived from an EMBL/GenBank/DDBJ whole genome shotgun (WGS) entry which is preliminary data.</text>
</comment>